<comment type="caution">
    <text evidence="1">The sequence shown here is derived from an EMBL/GenBank/DDBJ whole genome shotgun (WGS) entry which is preliminary data.</text>
</comment>
<organism evidence="1 2">
    <name type="scientific">Candidatus Terraquivivens tikiterensis</name>
    <dbReference type="NCBI Taxonomy" id="1980982"/>
    <lineage>
        <taxon>Archaea</taxon>
        <taxon>Nitrososphaerota</taxon>
        <taxon>Candidatus Wolframiiraptoraceae</taxon>
        <taxon>Candidatus Terraquivivens</taxon>
    </lineage>
</organism>
<dbReference type="AlphaFoldDB" id="A0A2R7YBV8"/>
<sequence>MNYELVPLIVNIQHINTVNLQANSHGWINITEAFNLNVPKQNLTVFFKLLGCDVLEKHFTSLVVQIVIHDEARAVVTLPLKLLDETVKNVTLPEDYYCVDVRMNYVAGSVSAEGEVSVAVWASEESNLNLTSPKTYYEWLLNYTIQS</sequence>
<protein>
    <submittedName>
        <fullName evidence="1">Uncharacterized protein</fullName>
    </submittedName>
</protein>
<dbReference type="EMBL" id="NDWU01000001">
    <property type="protein sequence ID" value="PUA34382.1"/>
    <property type="molecule type" value="Genomic_DNA"/>
</dbReference>
<accession>A0A2R7YBV8</accession>
<dbReference type="Proteomes" id="UP000244066">
    <property type="component" value="Unassembled WGS sequence"/>
</dbReference>
<evidence type="ECO:0000313" key="2">
    <source>
        <dbReference type="Proteomes" id="UP000244066"/>
    </source>
</evidence>
<evidence type="ECO:0000313" key="1">
    <source>
        <dbReference type="EMBL" id="PUA34382.1"/>
    </source>
</evidence>
<gene>
    <name evidence="1" type="ORF">B9J98_00630</name>
</gene>
<reference evidence="1 2" key="1">
    <citation type="submission" date="2017-04" db="EMBL/GenBank/DDBJ databases">
        <title>Draft Aigarchaeota genome from a New Zealand hot spring.</title>
        <authorList>
            <person name="Reysenbach A.-L."/>
            <person name="Donaho J.A."/>
            <person name="Gerhart J."/>
            <person name="Kelley J.F."/>
            <person name="Kouba K."/>
            <person name="Podar M."/>
            <person name="Stott M."/>
        </authorList>
    </citation>
    <scope>NUCLEOTIDE SEQUENCE [LARGE SCALE GENOMIC DNA]</scope>
    <source>
        <strain evidence="1">NZ13_MG1</strain>
    </source>
</reference>
<name>A0A2R7YBV8_9ARCH</name>
<proteinExistence type="predicted"/>